<dbReference type="AlphaFoldDB" id="A0A016WEG2"/>
<accession>A0A016WEG2</accession>
<dbReference type="EMBL" id="JARK01000332">
    <property type="protein sequence ID" value="EYC38224.1"/>
    <property type="molecule type" value="Genomic_DNA"/>
</dbReference>
<evidence type="ECO:0000313" key="2">
    <source>
        <dbReference type="Proteomes" id="UP000024635"/>
    </source>
</evidence>
<sequence>MLSSIGIDDGGEGGSLLSTTAATETAILLEEYSGSLCVRFPPQSTVIKDLSRFDKLLGNEADLQTLVDITQELFPLELLGKLACSLLEVCLRGYCSGILQRVSKV</sequence>
<gene>
    <name evidence="1" type="primary">Acey_s0732.g1917</name>
    <name evidence="1" type="synonym">Acey-F48B9.8</name>
    <name evidence="1" type="ORF">Y032_0732g1917</name>
</gene>
<name>A0A016WEG2_9BILA</name>
<protein>
    <submittedName>
        <fullName evidence="1">Uncharacterized protein</fullName>
    </submittedName>
</protein>
<keyword evidence="2" id="KW-1185">Reference proteome</keyword>
<dbReference type="Proteomes" id="UP000024635">
    <property type="component" value="Unassembled WGS sequence"/>
</dbReference>
<proteinExistence type="predicted"/>
<comment type="caution">
    <text evidence="1">The sequence shown here is derived from an EMBL/GenBank/DDBJ whole genome shotgun (WGS) entry which is preliminary data.</text>
</comment>
<dbReference type="OrthoDB" id="10061042at2759"/>
<reference evidence="2" key="1">
    <citation type="journal article" date="2015" name="Nat. Genet.">
        <title>The genome and transcriptome of the zoonotic hookworm Ancylostoma ceylanicum identify infection-specific gene families.</title>
        <authorList>
            <person name="Schwarz E.M."/>
            <person name="Hu Y."/>
            <person name="Antoshechkin I."/>
            <person name="Miller M.M."/>
            <person name="Sternberg P.W."/>
            <person name="Aroian R.V."/>
        </authorList>
    </citation>
    <scope>NUCLEOTIDE SEQUENCE</scope>
    <source>
        <strain evidence="2">HY135</strain>
    </source>
</reference>
<evidence type="ECO:0000313" key="1">
    <source>
        <dbReference type="EMBL" id="EYC38224.1"/>
    </source>
</evidence>
<organism evidence="1 2">
    <name type="scientific">Ancylostoma ceylanicum</name>
    <dbReference type="NCBI Taxonomy" id="53326"/>
    <lineage>
        <taxon>Eukaryota</taxon>
        <taxon>Metazoa</taxon>
        <taxon>Ecdysozoa</taxon>
        <taxon>Nematoda</taxon>
        <taxon>Chromadorea</taxon>
        <taxon>Rhabditida</taxon>
        <taxon>Rhabditina</taxon>
        <taxon>Rhabditomorpha</taxon>
        <taxon>Strongyloidea</taxon>
        <taxon>Ancylostomatidae</taxon>
        <taxon>Ancylostomatinae</taxon>
        <taxon>Ancylostoma</taxon>
    </lineage>
</organism>